<dbReference type="SUPFAM" id="SSF47592">
    <property type="entry name" value="SWIB/MDM2 domain"/>
    <property type="match status" value="1"/>
</dbReference>
<dbReference type="Proteomes" id="UP000193218">
    <property type="component" value="Unassembled WGS sequence"/>
</dbReference>
<reference evidence="3 4" key="1">
    <citation type="submission" date="2017-03" db="EMBL/GenBank/DDBJ databases">
        <title>Widespread Adenine N6-methylation of Active Genes in Fungi.</title>
        <authorList>
            <consortium name="DOE Joint Genome Institute"/>
            <person name="Mondo S.J."/>
            <person name="Dannebaum R.O."/>
            <person name="Kuo R.C."/>
            <person name="Louie K.B."/>
            <person name="Bewick A.J."/>
            <person name="Labutti K."/>
            <person name="Haridas S."/>
            <person name="Kuo A."/>
            <person name="Salamov A."/>
            <person name="Ahrendt S.R."/>
            <person name="Lau R."/>
            <person name="Bowen B.P."/>
            <person name="Lipzen A."/>
            <person name="Sullivan W."/>
            <person name="Andreopoulos W.B."/>
            <person name="Clum A."/>
            <person name="Lindquist E."/>
            <person name="Daum C."/>
            <person name="Northen T.R."/>
            <person name="Ramamoorthy G."/>
            <person name="Schmitz R.J."/>
            <person name="Gryganskyi A."/>
            <person name="Culley D."/>
            <person name="Magnuson J."/>
            <person name="James T.Y."/>
            <person name="O'Malley M.A."/>
            <person name="Stajich J.E."/>
            <person name="Spatafora J.W."/>
            <person name="Visel A."/>
            <person name="Grigoriev I.V."/>
        </authorList>
    </citation>
    <scope>NUCLEOTIDE SEQUENCE [LARGE SCALE GENOMIC DNA]</scope>
    <source>
        <strain evidence="3 4">NRRL Y-17943</strain>
    </source>
</reference>
<dbReference type="RefSeq" id="XP_021871744.1">
    <property type="nucleotide sequence ID" value="XM_022015559.1"/>
</dbReference>
<dbReference type="EMBL" id="NBSH01000005">
    <property type="protein sequence ID" value="ORX37757.1"/>
    <property type="molecule type" value="Genomic_DNA"/>
</dbReference>
<dbReference type="Pfam" id="PF02201">
    <property type="entry name" value="SWIB"/>
    <property type="match status" value="1"/>
</dbReference>
<keyword evidence="4" id="KW-1185">Reference proteome</keyword>
<name>A0A1Y1UJP4_9TREE</name>
<evidence type="ECO:0000259" key="2">
    <source>
        <dbReference type="Pfam" id="PF02201"/>
    </source>
</evidence>
<dbReference type="STRING" id="4999.A0A1Y1UJP4"/>
<proteinExistence type="predicted"/>
<comment type="caution">
    <text evidence="3">The sequence shown here is derived from an EMBL/GenBank/DDBJ whole genome shotgun (WGS) entry which is preliminary data.</text>
</comment>
<organism evidence="3 4">
    <name type="scientific">Kockovaella imperatae</name>
    <dbReference type="NCBI Taxonomy" id="4999"/>
    <lineage>
        <taxon>Eukaryota</taxon>
        <taxon>Fungi</taxon>
        <taxon>Dikarya</taxon>
        <taxon>Basidiomycota</taxon>
        <taxon>Agaricomycotina</taxon>
        <taxon>Tremellomycetes</taxon>
        <taxon>Tremellales</taxon>
        <taxon>Cuniculitremaceae</taxon>
        <taxon>Kockovaella</taxon>
    </lineage>
</organism>
<feature type="region of interest" description="Disordered" evidence="1">
    <location>
        <begin position="1"/>
        <end position="42"/>
    </location>
</feature>
<dbReference type="CDD" id="cd10568">
    <property type="entry name" value="SWIB_like"/>
    <property type="match status" value="1"/>
</dbReference>
<protein>
    <submittedName>
        <fullName evidence="3">Chromatin remodeling-related protein</fullName>
    </submittedName>
</protein>
<dbReference type="GeneID" id="33557368"/>
<feature type="domain" description="DM2" evidence="2">
    <location>
        <begin position="216"/>
        <end position="287"/>
    </location>
</feature>
<sequence>MASVAGPSQPPVNPTSSAVSANDAKRRADEQNAPRKHARLPLPPPHILAALVPDSPAFTELMKIEQNLDWTLLRKKAELNDALGRPTRIKRTLRVFVSNTAHDQPWQQELAQSAESDAANINAGKGIPGWVLRVEGRLLDTGNVRLDKTKRKFSSFIRSAVIEMDDRTAPTFPEGNVAEWRPRNLQPPLDGFEVSRKGDVNVNCRILLHIEHSPDRFSVLSPLSDLIATKEGTKSEIMGAIWKLIKMVGAQDKEDGTIVRPVGGFEKIIGKDGIAFHKLPEVVGRFLAHPDPVVIPYTIRVDQDFHLSPKCFDIPVETEDPMKSKMASIVSAFEGQEGKEVAAIEDKVGELAYFARDLKQKRDFLESFSTDPHGFIQSWLAAQARDLDQMLGYQVGHGPNGGSVREEDLRRSDLFHMPWVDEAVTIHEATRLEREKRQ</sequence>
<dbReference type="InParanoid" id="A0A1Y1UJP4"/>
<accession>A0A1Y1UJP4</accession>
<dbReference type="Gene3D" id="1.10.245.10">
    <property type="entry name" value="SWIB/MDM2 domain"/>
    <property type="match status" value="1"/>
</dbReference>
<dbReference type="AlphaFoldDB" id="A0A1Y1UJP4"/>
<feature type="compositionally biased region" description="Basic and acidic residues" evidence="1">
    <location>
        <begin position="23"/>
        <end position="33"/>
    </location>
</feature>
<dbReference type="FunCoup" id="A0A1Y1UJP4">
    <property type="interactions" value="483"/>
</dbReference>
<dbReference type="InterPro" id="IPR036885">
    <property type="entry name" value="SWIB_MDM2_dom_sf"/>
</dbReference>
<dbReference type="InterPro" id="IPR003121">
    <property type="entry name" value="SWIB_MDM2_domain"/>
</dbReference>
<dbReference type="OrthoDB" id="10263741at2759"/>
<dbReference type="PANTHER" id="PTHR13844">
    <property type="entry name" value="SWI/SNF-RELATED MATRIX-ASSOCIATED ACTIN-DEPENDENT REGULATOR OF CHROMATIN SUBFAMILY D"/>
    <property type="match status" value="1"/>
</dbReference>
<evidence type="ECO:0000256" key="1">
    <source>
        <dbReference type="SAM" id="MobiDB-lite"/>
    </source>
</evidence>
<gene>
    <name evidence="3" type="ORF">BD324DRAFT_623217</name>
</gene>
<evidence type="ECO:0000313" key="3">
    <source>
        <dbReference type="EMBL" id="ORX37757.1"/>
    </source>
</evidence>
<evidence type="ECO:0000313" key="4">
    <source>
        <dbReference type="Proteomes" id="UP000193218"/>
    </source>
</evidence>